<dbReference type="Proteomes" id="UP000295106">
    <property type="component" value="Unassembled WGS sequence"/>
</dbReference>
<proteinExistence type="predicted"/>
<keyword evidence="1" id="KW-0732">Signal</keyword>
<accession>A0A4R2MK40</accession>
<evidence type="ECO:0000313" key="3">
    <source>
        <dbReference type="Proteomes" id="UP000295106"/>
    </source>
</evidence>
<dbReference type="EMBL" id="SLXD01000004">
    <property type="protein sequence ID" value="TCP03296.1"/>
    <property type="molecule type" value="Genomic_DNA"/>
</dbReference>
<reference evidence="2 3" key="1">
    <citation type="submission" date="2019-03" db="EMBL/GenBank/DDBJ databases">
        <title>Genomic Encyclopedia of Type Strains, Phase IV (KMG-IV): sequencing the most valuable type-strain genomes for metagenomic binning, comparative biology and taxonomic classification.</title>
        <authorList>
            <person name="Goeker M."/>
        </authorList>
    </citation>
    <scope>NUCLEOTIDE SEQUENCE [LARGE SCALE GENOMIC DNA]</scope>
    <source>
        <strain evidence="2 3">DSM 1709</strain>
    </source>
</reference>
<organism evidence="2 3">
    <name type="scientific">Rubrivivax gelatinosus</name>
    <name type="common">Rhodocyclus gelatinosus</name>
    <name type="synonym">Rhodopseudomonas gelatinosa</name>
    <dbReference type="NCBI Taxonomy" id="28068"/>
    <lineage>
        <taxon>Bacteria</taxon>
        <taxon>Pseudomonadati</taxon>
        <taxon>Pseudomonadota</taxon>
        <taxon>Betaproteobacteria</taxon>
        <taxon>Burkholderiales</taxon>
        <taxon>Sphaerotilaceae</taxon>
        <taxon>Rubrivivax</taxon>
    </lineage>
</organism>
<dbReference type="OrthoDB" id="8804471at2"/>
<dbReference type="SUPFAM" id="SSF56935">
    <property type="entry name" value="Porins"/>
    <property type="match status" value="1"/>
</dbReference>
<dbReference type="AlphaFoldDB" id="A0A4R2MK40"/>
<comment type="caution">
    <text evidence="2">The sequence shown here is derived from an EMBL/GenBank/DDBJ whole genome shotgun (WGS) entry which is preliminary data.</text>
</comment>
<dbReference type="RefSeq" id="WP_132645729.1">
    <property type="nucleotide sequence ID" value="NZ_CP181386.1"/>
</dbReference>
<gene>
    <name evidence="2" type="ORF">EV684_10414</name>
</gene>
<sequence>MPTRSPRTDALCALAAALLAGAAQAHEAGADPLPEDPGWRVGAAAAVFAADAGRRWPAATLPGVLQRGSPPEDQRGGLTLEHATLDAAARFTPHFGAAAAVGWHDGDGAHVEAAGLHLRWAGHGGEYALQLGRDTVRLGGVIDGAGHYDRFIQTPLAKRAVFDDEWIDDGASLAWRDPLADGLRGVEAGLWRGRVFPGAEHGPAVPSLRLHLGWGHVDAQLSAARFQPDARGSAAATVGAPAHTHGTLDCRASLQQRVCFDGTADVLAASLQWQNDAGDWTLAAAGMLRRERGELYATDGSAGLRSRVTGGWVDAAWRAAPAWTLAGRLERLVPRQKLDGVGTVSLARAAGFDAADSRHRATAAALWTWRPGLTLALETGREWGAGEHLSQLALRLIWSEPDLKEIRP</sequence>
<name>A0A4R2MK40_RUBGE</name>
<evidence type="ECO:0000256" key="1">
    <source>
        <dbReference type="SAM" id="SignalP"/>
    </source>
</evidence>
<feature type="chain" id="PRO_5020189567" evidence="1">
    <location>
        <begin position="26"/>
        <end position="408"/>
    </location>
</feature>
<dbReference type="GeneID" id="99685848"/>
<feature type="signal peptide" evidence="1">
    <location>
        <begin position="1"/>
        <end position="25"/>
    </location>
</feature>
<evidence type="ECO:0000313" key="2">
    <source>
        <dbReference type="EMBL" id="TCP03296.1"/>
    </source>
</evidence>
<protein>
    <submittedName>
        <fullName evidence="2">Uncharacterized protein</fullName>
    </submittedName>
</protein>